<sequence length="402" mass="43868">MEAVRRWSVLRSLVVAAVVIISSQQTIAQNARTQNFLVHADTQELAEAVAQHAEKFRHELAVYWLGEPLRPWTTPCPIEVVSGPHLAAQGATTYNRSPVGNFQMQVIGSRERILDSVLPHEVTHTVMATHFGRPLPRWADEGICTTVEHSAERNKHEMKLREYLSNRRGIPMNKLFRLTEYPSDMLPMYAQGYSVCRFLIEQSGPRQFIAFLEGYMESSSWTDNVQAHYGYDSLKQLQDQWLAWVAQGSGPVESFVSARVKASASLASSRTPRSLNGPQSPTGPQSPASPSPNQLAAGGRMALTGPAGASQSLASQPAASASTSWYQRRREQTALGQIADAGAPQPASRAANPASADTTPRPLGPPSVLNSGRYSVSQPQDELSYGAAIPSATSARTSRMYR</sequence>
<gene>
    <name evidence="3" type="ORF">TBK1r_00580</name>
</gene>
<name>A0ABX5XGL6_9BACT</name>
<feature type="domain" description="Peptidase MA-like" evidence="2">
    <location>
        <begin position="119"/>
        <end position="246"/>
    </location>
</feature>
<evidence type="ECO:0000313" key="3">
    <source>
        <dbReference type="EMBL" id="QDV81143.1"/>
    </source>
</evidence>
<reference evidence="3 4" key="1">
    <citation type="submission" date="2019-02" db="EMBL/GenBank/DDBJ databases">
        <title>Deep-cultivation of Planctomycetes and their phenomic and genomic characterization uncovers novel biology.</title>
        <authorList>
            <person name="Wiegand S."/>
            <person name="Jogler M."/>
            <person name="Boedeker C."/>
            <person name="Pinto D."/>
            <person name="Vollmers J."/>
            <person name="Rivas-Marin E."/>
            <person name="Kohn T."/>
            <person name="Peeters S.H."/>
            <person name="Heuer A."/>
            <person name="Rast P."/>
            <person name="Oberbeckmann S."/>
            <person name="Bunk B."/>
            <person name="Jeske O."/>
            <person name="Meyerdierks A."/>
            <person name="Storesund J.E."/>
            <person name="Kallscheuer N."/>
            <person name="Luecker S."/>
            <person name="Lage O.M."/>
            <person name="Pohl T."/>
            <person name="Merkel B.J."/>
            <person name="Hornburger P."/>
            <person name="Mueller R.-W."/>
            <person name="Bruemmer F."/>
            <person name="Labrenz M."/>
            <person name="Spormann A.M."/>
            <person name="Op den Camp H."/>
            <person name="Overmann J."/>
            <person name="Amann R."/>
            <person name="Jetten M.S.M."/>
            <person name="Mascher T."/>
            <person name="Medema M.H."/>
            <person name="Devos D.P."/>
            <person name="Kaster A.-K."/>
            <person name="Ovreas L."/>
            <person name="Rohde M."/>
            <person name="Galperin M.Y."/>
            <person name="Jogler C."/>
        </authorList>
    </citation>
    <scope>NUCLEOTIDE SEQUENCE [LARGE SCALE GENOMIC DNA]</scope>
    <source>
        <strain evidence="3 4">TBK1r</strain>
    </source>
</reference>
<dbReference type="Proteomes" id="UP000318081">
    <property type="component" value="Chromosome"/>
</dbReference>
<evidence type="ECO:0000256" key="1">
    <source>
        <dbReference type="SAM" id="MobiDB-lite"/>
    </source>
</evidence>
<dbReference type="Pfam" id="PF13485">
    <property type="entry name" value="Peptidase_MA_2"/>
    <property type="match status" value="1"/>
</dbReference>
<keyword evidence="4" id="KW-1185">Reference proteome</keyword>
<dbReference type="EMBL" id="CP036432">
    <property type="protein sequence ID" value="QDV81143.1"/>
    <property type="molecule type" value="Genomic_DNA"/>
</dbReference>
<feature type="region of interest" description="Disordered" evidence="1">
    <location>
        <begin position="266"/>
        <end position="328"/>
    </location>
</feature>
<proteinExistence type="predicted"/>
<evidence type="ECO:0000259" key="2">
    <source>
        <dbReference type="Pfam" id="PF13485"/>
    </source>
</evidence>
<organism evidence="3 4">
    <name type="scientific">Stieleria magnilauensis</name>
    <dbReference type="NCBI Taxonomy" id="2527963"/>
    <lineage>
        <taxon>Bacteria</taxon>
        <taxon>Pseudomonadati</taxon>
        <taxon>Planctomycetota</taxon>
        <taxon>Planctomycetia</taxon>
        <taxon>Pirellulales</taxon>
        <taxon>Pirellulaceae</taxon>
        <taxon>Stieleria</taxon>
    </lineage>
</organism>
<feature type="region of interest" description="Disordered" evidence="1">
    <location>
        <begin position="340"/>
        <end position="402"/>
    </location>
</feature>
<feature type="compositionally biased region" description="Polar residues" evidence="1">
    <location>
        <begin position="266"/>
        <end position="294"/>
    </location>
</feature>
<dbReference type="RefSeq" id="WP_419580802.1">
    <property type="nucleotide sequence ID" value="NZ_CP036432.1"/>
</dbReference>
<feature type="compositionally biased region" description="Polar residues" evidence="1">
    <location>
        <begin position="368"/>
        <end position="381"/>
    </location>
</feature>
<accession>A0ABX5XGL6</accession>
<dbReference type="InterPro" id="IPR039568">
    <property type="entry name" value="Peptidase_MA-like_dom"/>
</dbReference>
<protein>
    <recommendedName>
        <fullName evidence="2">Peptidase MA-like domain-containing protein</fullName>
    </recommendedName>
</protein>
<feature type="compositionally biased region" description="Low complexity" evidence="1">
    <location>
        <begin position="305"/>
        <end position="324"/>
    </location>
</feature>
<feature type="compositionally biased region" description="Polar residues" evidence="1">
    <location>
        <begin position="391"/>
        <end position="402"/>
    </location>
</feature>
<evidence type="ECO:0000313" key="4">
    <source>
        <dbReference type="Proteomes" id="UP000318081"/>
    </source>
</evidence>